<dbReference type="AlphaFoldDB" id="A0A8E2EZT2"/>
<name>A0A8E2EZT2_9PEZI</name>
<keyword evidence="2" id="KW-1185">Reference proteome</keyword>
<protein>
    <submittedName>
        <fullName evidence="1">Uncharacterized protein</fullName>
    </submittedName>
</protein>
<gene>
    <name evidence="1" type="ORF">AOQ84DRAFT_364805</name>
</gene>
<accession>A0A8E2EZT2</accession>
<evidence type="ECO:0000313" key="1">
    <source>
        <dbReference type="EMBL" id="OCL07658.1"/>
    </source>
</evidence>
<organism evidence="1 2">
    <name type="scientific">Glonium stellatum</name>
    <dbReference type="NCBI Taxonomy" id="574774"/>
    <lineage>
        <taxon>Eukaryota</taxon>
        <taxon>Fungi</taxon>
        <taxon>Dikarya</taxon>
        <taxon>Ascomycota</taxon>
        <taxon>Pezizomycotina</taxon>
        <taxon>Dothideomycetes</taxon>
        <taxon>Pleosporomycetidae</taxon>
        <taxon>Gloniales</taxon>
        <taxon>Gloniaceae</taxon>
        <taxon>Glonium</taxon>
    </lineage>
</organism>
<dbReference type="EMBL" id="KV749821">
    <property type="protein sequence ID" value="OCL07658.1"/>
    <property type="molecule type" value="Genomic_DNA"/>
</dbReference>
<proteinExistence type="predicted"/>
<sequence>MYSVMLYAQSPQSASNGRTALPIGALQIHDFGLSSHQSATPHTWLPYDSAGPNSRSRHSVFATPNHESIVPSNVFCVLAISYVTLSSLFLRSCQCLYSLLYPSLFPAPSIVSQPIVSSEFPPTDSYMPVRGTRSCSAPLAIGLSIKPAKPITPDELHTSNTTKAS</sequence>
<dbReference type="Proteomes" id="UP000250140">
    <property type="component" value="Unassembled WGS sequence"/>
</dbReference>
<evidence type="ECO:0000313" key="2">
    <source>
        <dbReference type="Proteomes" id="UP000250140"/>
    </source>
</evidence>
<reference evidence="1 2" key="1">
    <citation type="journal article" date="2016" name="Nat. Commun.">
        <title>Ectomycorrhizal ecology is imprinted in the genome of the dominant symbiotic fungus Cenococcum geophilum.</title>
        <authorList>
            <consortium name="DOE Joint Genome Institute"/>
            <person name="Peter M."/>
            <person name="Kohler A."/>
            <person name="Ohm R.A."/>
            <person name="Kuo A."/>
            <person name="Krutzmann J."/>
            <person name="Morin E."/>
            <person name="Arend M."/>
            <person name="Barry K.W."/>
            <person name="Binder M."/>
            <person name="Choi C."/>
            <person name="Clum A."/>
            <person name="Copeland A."/>
            <person name="Grisel N."/>
            <person name="Haridas S."/>
            <person name="Kipfer T."/>
            <person name="LaButti K."/>
            <person name="Lindquist E."/>
            <person name="Lipzen A."/>
            <person name="Maire R."/>
            <person name="Meier B."/>
            <person name="Mihaltcheva S."/>
            <person name="Molinier V."/>
            <person name="Murat C."/>
            <person name="Poggeler S."/>
            <person name="Quandt C.A."/>
            <person name="Sperisen C."/>
            <person name="Tritt A."/>
            <person name="Tisserant E."/>
            <person name="Crous P.W."/>
            <person name="Henrissat B."/>
            <person name="Nehls U."/>
            <person name="Egli S."/>
            <person name="Spatafora J.W."/>
            <person name="Grigoriev I.V."/>
            <person name="Martin F.M."/>
        </authorList>
    </citation>
    <scope>NUCLEOTIDE SEQUENCE [LARGE SCALE GENOMIC DNA]</scope>
    <source>
        <strain evidence="1 2">CBS 207.34</strain>
    </source>
</reference>